<feature type="signal peptide" evidence="1">
    <location>
        <begin position="1"/>
        <end position="19"/>
    </location>
</feature>
<dbReference type="Proteomes" id="UP000309340">
    <property type="component" value="Unassembled WGS sequence"/>
</dbReference>
<dbReference type="AlphaFoldDB" id="A0A4U0XE43"/>
<dbReference type="PANTHER" id="PTHR34883">
    <property type="entry name" value="SERINE-RICH PROTEIN, PUTATIVE-RELATED-RELATED"/>
    <property type="match status" value="1"/>
</dbReference>
<proteinExistence type="predicted"/>
<evidence type="ECO:0000313" key="2">
    <source>
        <dbReference type="EMBL" id="TKA73523.1"/>
    </source>
</evidence>
<dbReference type="SUPFAM" id="SSF49503">
    <property type="entry name" value="Cupredoxins"/>
    <property type="match status" value="1"/>
</dbReference>
<dbReference type="InterPro" id="IPR052953">
    <property type="entry name" value="Ser-rich/MCO-related"/>
</dbReference>
<dbReference type="PANTHER" id="PTHR34883:SF15">
    <property type="entry name" value="EXTRACELLULAR SERINE-RICH PROTEIN"/>
    <property type="match status" value="1"/>
</dbReference>
<evidence type="ECO:0000256" key="1">
    <source>
        <dbReference type="SAM" id="SignalP"/>
    </source>
</evidence>
<evidence type="ECO:0008006" key="4">
    <source>
        <dbReference type="Google" id="ProtNLM"/>
    </source>
</evidence>
<organism evidence="2 3">
    <name type="scientific">Friedmanniomyces simplex</name>
    <dbReference type="NCBI Taxonomy" id="329884"/>
    <lineage>
        <taxon>Eukaryota</taxon>
        <taxon>Fungi</taxon>
        <taxon>Dikarya</taxon>
        <taxon>Ascomycota</taxon>
        <taxon>Pezizomycotina</taxon>
        <taxon>Dothideomycetes</taxon>
        <taxon>Dothideomycetidae</taxon>
        <taxon>Mycosphaerellales</taxon>
        <taxon>Teratosphaeriaceae</taxon>
        <taxon>Friedmanniomyces</taxon>
    </lineage>
</organism>
<keyword evidence="3" id="KW-1185">Reference proteome</keyword>
<feature type="chain" id="PRO_5020680903" description="Extracellular serine-rich protein" evidence="1">
    <location>
        <begin position="20"/>
        <end position="122"/>
    </location>
</feature>
<dbReference type="OrthoDB" id="2331100at2759"/>
<keyword evidence="1" id="KW-0732">Signal</keyword>
<dbReference type="Gene3D" id="2.60.40.420">
    <property type="entry name" value="Cupredoxins - blue copper proteins"/>
    <property type="match status" value="1"/>
</dbReference>
<protein>
    <recommendedName>
        <fullName evidence="4">Extracellular serine-rich protein</fullName>
    </recommendedName>
</protein>
<dbReference type="CDD" id="cd00920">
    <property type="entry name" value="Cupredoxin"/>
    <property type="match status" value="1"/>
</dbReference>
<sequence>MPSTSIYAALPLLLHTTLAQTTQTIAVGENGLVFTPDSLTAPVGSQVEFQFYPRNHSVVSSAFGNPCQPDGKVFSGYMAVSSGTGPDVFVVTINDTNPICESLFFNILTHCQAGMVGVINPP</sequence>
<name>A0A4U0XE43_9PEZI</name>
<comment type="caution">
    <text evidence="2">The sequence shown here is derived from an EMBL/GenBank/DDBJ whole genome shotgun (WGS) entry which is preliminary data.</text>
</comment>
<evidence type="ECO:0000313" key="3">
    <source>
        <dbReference type="Proteomes" id="UP000309340"/>
    </source>
</evidence>
<accession>A0A4U0XE43</accession>
<reference evidence="2 3" key="1">
    <citation type="submission" date="2017-03" db="EMBL/GenBank/DDBJ databases">
        <title>Genomes of endolithic fungi from Antarctica.</title>
        <authorList>
            <person name="Coleine C."/>
            <person name="Masonjones S."/>
            <person name="Stajich J.E."/>
        </authorList>
    </citation>
    <scope>NUCLEOTIDE SEQUENCE [LARGE SCALE GENOMIC DNA]</scope>
    <source>
        <strain evidence="2 3">CCFEE 5184</strain>
    </source>
</reference>
<dbReference type="EMBL" id="NAJQ01000261">
    <property type="protein sequence ID" value="TKA73523.1"/>
    <property type="molecule type" value="Genomic_DNA"/>
</dbReference>
<gene>
    <name evidence="2" type="ORF">B0A55_05319</name>
</gene>
<dbReference type="InterPro" id="IPR008972">
    <property type="entry name" value="Cupredoxin"/>
</dbReference>